<accession>A0A9P4GX63</accession>
<dbReference type="AlphaFoldDB" id="A0A9P4GX63"/>
<gene>
    <name evidence="2" type="ORF">EK21DRAFT_81673</name>
</gene>
<dbReference type="PANTHER" id="PTHR24148">
    <property type="entry name" value="ANKYRIN REPEAT DOMAIN-CONTAINING PROTEIN 39 HOMOLOG-RELATED"/>
    <property type="match status" value="1"/>
</dbReference>
<comment type="caution">
    <text evidence="2">The sequence shown here is derived from an EMBL/GenBank/DDBJ whole genome shotgun (WGS) entry which is preliminary data.</text>
</comment>
<dbReference type="Proteomes" id="UP000799777">
    <property type="component" value="Unassembled WGS sequence"/>
</dbReference>
<feature type="non-terminal residue" evidence="2">
    <location>
        <position position="1"/>
    </location>
</feature>
<name>A0A9P4GX63_9PLEO</name>
<evidence type="ECO:0000313" key="2">
    <source>
        <dbReference type="EMBL" id="KAF2023074.1"/>
    </source>
</evidence>
<protein>
    <submittedName>
        <fullName evidence="2">HET-domain-containing protein</fullName>
    </submittedName>
</protein>
<dbReference type="Pfam" id="PF06985">
    <property type="entry name" value="HET"/>
    <property type="match status" value="1"/>
</dbReference>
<dbReference type="OrthoDB" id="3557394at2759"/>
<proteinExistence type="predicted"/>
<feature type="domain" description="Heterokaryon incompatibility" evidence="1">
    <location>
        <begin position="93"/>
        <end position="236"/>
    </location>
</feature>
<dbReference type="InterPro" id="IPR010730">
    <property type="entry name" value="HET"/>
</dbReference>
<dbReference type="PANTHER" id="PTHR24148:SF73">
    <property type="entry name" value="HET DOMAIN PROTEIN (AFU_ORTHOLOGUE AFUA_8G01020)"/>
    <property type="match status" value="1"/>
</dbReference>
<evidence type="ECO:0000259" key="1">
    <source>
        <dbReference type="Pfam" id="PF06985"/>
    </source>
</evidence>
<evidence type="ECO:0000313" key="3">
    <source>
        <dbReference type="Proteomes" id="UP000799777"/>
    </source>
</evidence>
<organism evidence="2 3">
    <name type="scientific">Setomelanomma holmii</name>
    <dbReference type="NCBI Taxonomy" id="210430"/>
    <lineage>
        <taxon>Eukaryota</taxon>
        <taxon>Fungi</taxon>
        <taxon>Dikarya</taxon>
        <taxon>Ascomycota</taxon>
        <taxon>Pezizomycotina</taxon>
        <taxon>Dothideomycetes</taxon>
        <taxon>Pleosporomycetidae</taxon>
        <taxon>Pleosporales</taxon>
        <taxon>Pleosporineae</taxon>
        <taxon>Phaeosphaeriaceae</taxon>
        <taxon>Setomelanomma</taxon>
    </lineage>
</organism>
<dbReference type="InterPro" id="IPR052895">
    <property type="entry name" value="HetReg/Transcr_Mod"/>
</dbReference>
<reference evidence="2" key="1">
    <citation type="journal article" date="2020" name="Stud. Mycol.">
        <title>101 Dothideomycetes genomes: a test case for predicting lifestyles and emergence of pathogens.</title>
        <authorList>
            <person name="Haridas S."/>
            <person name="Albert R."/>
            <person name="Binder M."/>
            <person name="Bloem J."/>
            <person name="Labutti K."/>
            <person name="Salamov A."/>
            <person name="Andreopoulos B."/>
            <person name="Baker S."/>
            <person name="Barry K."/>
            <person name="Bills G."/>
            <person name="Bluhm B."/>
            <person name="Cannon C."/>
            <person name="Castanera R."/>
            <person name="Culley D."/>
            <person name="Daum C."/>
            <person name="Ezra D."/>
            <person name="Gonzalez J."/>
            <person name="Henrissat B."/>
            <person name="Kuo A."/>
            <person name="Liang C."/>
            <person name="Lipzen A."/>
            <person name="Lutzoni F."/>
            <person name="Magnuson J."/>
            <person name="Mondo S."/>
            <person name="Nolan M."/>
            <person name="Ohm R."/>
            <person name="Pangilinan J."/>
            <person name="Park H.-J."/>
            <person name="Ramirez L."/>
            <person name="Alfaro M."/>
            <person name="Sun H."/>
            <person name="Tritt A."/>
            <person name="Yoshinaga Y."/>
            <person name="Zwiers L.-H."/>
            <person name="Turgeon B."/>
            <person name="Goodwin S."/>
            <person name="Spatafora J."/>
            <person name="Crous P."/>
            <person name="Grigoriev I."/>
        </authorList>
    </citation>
    <scope>NUCLEOTIDE SEQUENCE</scope>
    <source>
        <strain evidence="2">CBS 110217</strain>
    </source>
</reference>
<sequence length="734" mass="84708">IMFHDEMRRWQTATRRRMARQFRVHFLAKLWVRSKRLRDLKTIHIRWRLQHAHRMRRPLQVREIRLLQVQPGNILSTISCDFLYVDLKSAKDYAALSYTWGSAAPTIPILLHGKVTLVSENLYLALLHLRKRSVELIWVDALCINQEDLAERARQVSHMDEVYRRASLVWVWLGDSDPFSGLAFDGLHSLGQHLDWDGAVPQRHLEKELDRHPQRWRAISELLYRPWFRRMWIIQEVLSARRAIMICGEDVIELDLFLKIIYSLFKAEMLKSVLAFHPKRHELSGGPLKVVLDQLGFFVKAKFHITDFLARHEFKKTLLNFMAETRLAEATNPLDKIYGIFSLAIDARSLGYWHSSEGKRSPRRPFEIDYTLTKEELFIRVTKAIICTSRSFEILRFARYEPNSANDLPSWVADWANPKPHIVLNYLPVESIDRNKSNSWRPVPRVSEASQDSYLLNAIAYEITKRCGAYFEIGHQNTLTIKGIHVDTIARLSSRTFPQDHNLFSFDPQNANITENMTNWQHYLESLKIWSEECIRYAKACDPYPSGQSISSALWSVLNGHDARTEDQVPHGCLALPRAIEDLQVAAGAIESQIRSKHVDALSGVLRATALSSFIHCLSQLPKMSKTCFAQKFATTQKRYMGLMPDGAKVGDLICVIYGCETPVVLRDCENGSFKLIGHGTVHRFDFDDAVVESTFTHRRGARSSRKAFTFTTWDQAGRVVYTLLKETRTFTLV</sequence>
<dbReference type="EMBL" id="ML978384">
    <property type="protein sequence ID" value="KAF2023074.1"/>
    <property type="molecule type" value="Genomic_DNA"/>
</dbReference>
<keyword evidence="3" id="KW-1185">Reference proteome</keyword>